<organism evidence="1 2">
    <name type="scientific">Liparis tanakae</name>
    <name type="common">Tanaka's snailfish</name>
    <dbReference type="NCBI Taxonomy" id="230148"/>
    <lineage>
        <taxon>Eukaryota</taxon>
        <taxon>Metazoa</taxon>
        <taxon>Chordata</taxon>
        <taxon>Craniata</taxon>
        <taxon>Vertebrata</taxon>
        <taxon>Euteleostomi</taxon>
        <taxon>Actinopterygii</taxon>
        <taxon>Neopterygii</taxon>
        <taxon>Teleostei</taxon>
        <taxon>Neoteleostei</taxon>
        <taxon>Acanthomorphata</taxon>
        <taxon>Eupercaria</taxon>
        <taxon>Perciformes</taxon>
        <taxon>Cottioidei</taxon>
        <taxon>Cottales</taxon>
        <taxon>Liparidae</taxon>
        <taxon>Liparis</taxon>
    </lineage>
</organism>
<keyword evidence="2" id="KW-1185">Reference proteome</keyword>
<dbReference type="AlphaFoldDB" id="A0A4Z2JD26"/>
<name>A0A4Z2JD26_9TELE</name>
<reference evidence="1 2" key="1">
    <citation type="submission" date="2019-03" db="EMBL/GenBank/DDBJ databases">
        <title>First draft genome of Liparis tanakae, snailfish: a comprehensive survey of snailfish specific genes.</title>
        <authorList>
            <person name="Kim W."/>
            <person name="Song I."/>
            <person name="Jeong J.-H."/>
            <person name="Kim D."/>
            <person name="Kim S."/>
            <person name="Ryu S."/>
            <person name="Song J.Y."/>
            <person name="Lee S.K."/>
        </authorList>
    </citation>
    <scope>NUCLEOTIDE SEQUENCE [LARGE SCALE GENOMIC DNA]</scope>
    <source>
        <tissue evidence="1">Muscle</tissue>
    </source>
</reference>
<sequence>MNLRCVYLSDTLTNRSCTVSEASVWRHGAPLATPAEPQLWSTLESWPLGLASICWGLWSRLSALLQHMEGSWGAHGITQTTQIVFSLAPRFAHMISGVYWSVTVKTQSGDPRFNLNTLHTGHRQWHQQCGNRGEMKEGDNCWPRHLWEECEHLRTQADALS</sequence>
<protein>
    <submittedName>
        <fullName evidence="1">Uncharacterized protein</fullName>
    </submittedName>
</protein>
<gene>
    <name evidence="1" type="ORF">EYF80_002000</name>
</gene>
<accession>A0A4Z2JD26</accession>
<evidence type="ECO:0000313" key="1">
    <source>
        <dbReference type="EMBL" id="TNN87653.1"/>
    </source>
</evidence>
<proteinExistence type="predicted"/>
<comment type="caution">
    <text evidence="1">The sequence shown here is derived from an EMBL/GenBank/DDBJ whole genome shotgun (WGS) entry which is preliminary data.</text>
</comment>
<dbReference type="Proteomes" id="UP000314294">
    <property type="component" value="Unassembled WGS sequence"/>
</dbReference>
<dbReference type="EMBL" id="SRLO01000009">
    <property type="protein sequence ID" value="TNN87653.1"/>
    <property type="molecule type" value="Genomic_DNA"/>
</dbReference>
<evidence type="ECO:0000313" key="2">
    <source>
        <dbReference type="Proteomes" id="UP000314294"/>
    </source>
</evidence>